<feature type="transmembrane region" description="Helical" evidence="5">
    <location>
        <begin position="23"/>
        <end position="42"/>
    </location>
</feature>
<evidence type="ECO:0000313" key="7">
    <source>
        <dbReference type="Proteomes" id="UP001608902"/>
    </source>
</evidence>
<evidence type="ECO:0000256" key="2">
    <source>
        <dbReference type="ARBA" id="ARBA00022692"/>
    </source>
</evidence>
<comment type="caution">
    <text evidence="6">The sequence shown here is derived from an EMBL/GenBank/DDBJ whole genome shotgun (WGS) entry which is preliminary data.</text>
</comment>
<dbReference type="PANTHER" id="PTHR22914:SF12">
    <property type="entry name" value="CHITIN SYNTHASE CHS-1"/>
    <property type="match status" value="1"/>
</dbReference>
<comment type="subcellular location">
    <subcellularLocation>
        <location evidence="1">Membrane</location>
        <topology evidence="1">Multi-pass membrane protein</topology>
    </subcellularLocation>
</comment>
<evidence type="ECO:0000256" key="4">
    <source>
        <dbReference type="SAM" id="MobiDB-lite"/>
    </source>
</evidence>
<dbReference type="InterPro" id="IPR004835">
    <property type="entry name" value="Chitin_synth"/>
</dbReference>
<keyword evidence="2 5" id="KW-0812">Transmembrane</keyword>
<gene>
    <name evidence="6" type="ORF">AB6A40_007473</name>
</gene>
<evidence type="ECO:0000256" key="1">
    <source>
        <dbReference type="ARBA" id="ARBA00004141"/>
    </source>
</evidence>
<evidence type="ECO:0000256" key="5">
    <source>
        <dbReference type="SAM" id="Phobius"/>
    </source>
</evidence>
<feature type="transmembrane region" description="Helical" evidence="5">
    <location>
        <begin position="221"/>
        <end position="239"/>
    </location>
</feature>
<dbReference type="AlphaFoldDB" id="A0ABD6ETZ5"/>
<dbReference type="EMBL" id="JBGFUD010006047">
    <property type="protein sequence ID" value="MFH4980764.1"/>
    <property type="molecule type" value="Genomic_DNA"/>
</dbReference>
<accession>A0ABD6ETZ5</accession>
<proteinExistence type="predicted"/>
<dbReference type="Proteomes" id="UP001608902">
    <property type="component" value="Unassembled WGS sequence"/>
</dbReference>
<name>A0ABD6ETZ5_9BILA</name>
<protein>
    <recommendedName>
        <fullName evidence="8">Chitin synthase 1</fullName>
    </recommendedName>
</protein>
<dbReference type="GO" id="GO:0016020">
    <property type="term" value="C:membrane"/>
    <property type="evidence" value="ECO:0007669"/>
    <property type="project" value="UniProtKB-SubCell"/>
</dbReference>
<dbReference type="PANTHER" id="PTHR22914">
    <property type="entry name" value="CHITIN SYNTHASE"/>
    <property type="match status" value="1"/>
</dbReference>
<evidence type="ECO:0008006" key="8">
    <source>
        <dbReference type="Google" id="ProtNLM"/>
    </source>
</evidence>
<keyword evidence="5" id="KW-1133">Transmembrane helix</keyword>
<evidence type="ECO:0000256" key="3">
    <source>
        <dbReference type="ARBA" id="ARBA00023136"/>
    </source>
</evidence>
<feature type="compositionally biased region" description="Polar residues" evidence="4">
    <location>
        <begin position="130"/>
        <end position="147"/>
    </location>
</feature>
<keyword evidence="3 5" id="KW-0472">Membrane</keyword>
<organism evidence="6 7">
    <name type="scientific">Gnathostoma spinigerum</name>
    <dbReference type="NCBI Taxonomy" id="75299"/>
    <lineage>
        <taxon>Eukaryota</taxon>
        <taxon>Metazoa</taxon>
        <taxon>Ecdysozoa</taxon>
        <taxon>Nematoda</taxon>
        <taxon>Chromadorea</taxon>
        <taxon>Rhabditida</taxon>
        <taxon>Spirurina</taxon>
        <taxon>Gnathostomatomorpha</taxon>
        <taxon>Gnathostomatoidea</taxon>
        <taxon>Gnathostomatidae</taxon>
        <taxon>Gnathostoma</taxon>
    </lineage>
</organism>
<feature type="region of interest" description="Disordered" evidence="4">
    <location>
        <begin position="120"/>
        <end position="147"/>
    </location>
</feature>
<sequence>MVGIFLFAALIHPQEFYCIVYGLVFFLMIPSTYVFLSLYSLINLNVINWGTREAVARATGKEAESPLSVLARKLGLRNFFQSLASVSKRRTTRNGRFEHLEAKLDLLERALLVHRIDCGQDQSPKHRGSGSPTEAETSNDNELNANNLPKIMEKKFEPNRAENPYMWMDAEYMQVCSRGRLNPSEEEFWNQLIDQYLKPIETTAEENARVAEELAALRNRIASSILIVNGLLVLAIFLIQKHKDILSFQYKPFEEFEWMKLSEKTGKFELTEEPLKIEPLGLVIIIFLMGILLVQTLGMLIHRVNTLIGAFHEVSNMEDFELCEINSDIEDEILEDARQMRDTALYDMAHGADGYTRANSDARSSSNVLYKLQRGKLLKHSKTKLIAVR</sequence>
<evidence type="ECO:0000313" key="6">
    <source>
        <dbReference type="EMBL" id="MFH4980764.1"/>
    </source>
</evidence>
<keyword evidence="7" id="KW-1185">Reference proteome</keyword>
<feature type="transmembrane region" description="Helical" evidence="5">
    <location>
        <begin position="280"/>
        <end position="301"/>
    </location>
</feature>
<reference evidence="6 7" key="1">
    <citation type="submission" date="2024-08" db="EMBL/GenBank/DDBJ databases">
        <title>Gnathostoma spinigerum genome.</title>
        <authorList>
            <person name="Gonzalez-Bertolin B."/>
            <person name="Monzon S."/>
            <person name="Zaballos A."/>
            <person name="Jimenez P."/>
            <person name="Dekumyoy P."/>
            <person name="Varona S."/>
            <person name="Cuesta I."/>
            <person name="Sumanam S."/>
            <person name="Adisakwattana P."/>
            <person name="Gasser R.B."/>
            <person name="Hernandez-Gonzalez A."/>
            <person name="Young N.D."/>
            <person name="Perteguer M.J."/>
        </authorList>
    </citation>
    <scope>NUCLEOTIDE SEQUENCE [LARGE SCALE GENOMIC DNA]</scope>
    <source>
        <strain evidence="6">AL3</strain>
        <tissue evidence="6">Liver</tissue>
    </source>
</reference>